<dbReference type="PANTHER" id="PTHR23226">
    <property type="entry name" value="ZINC FINGER AND SCAN DOMAIN-CONTAINING"/>
    <property type="match status" value="1"/>
</dbReference>
<keyword evidence="6" id="KW-0539">Nucleus</keyword>
<evidence type="ECO:0000313" key="9">
    <source>
        <dbReference type="EMBL" id="CEK92780.1"/>
    </source>
</evidence>
<keyword evidence="3" id="KW-0677">Repeat</keyword>
<keyword evidence="4 7" id="KW-0863">Zinc-finger</keyword>
<dbReference type="InterPro" id="IPR036236">
    <property type="entry name" value="Znf_C2H2_sf"/>
</dbReference>
<dbReference type="AlphaFoldDB" id="A0A0B7BKU2"/>
<dbReference type="PROSITE" id="PS00028">
    <property type="entry name" value="ZINC_FINGER_C2H2_1"/>
    <property type="match status" value="1"/>
</dbReference>
<dbReference type="Gene3D" id="3.30.160.60">
    <property type="entry name" value="Classic Zinc Finger"/>
    <property type="match status" value="2"/>
</dbReference>
<feature type="domain" description="C2H2-type" evidence="8">
    <location>
        <begin position="41"/>
        <end position="68"/>
    </location>
</feature>
<dbReference type="GO" id="GO:0000978">
    <property type="term" value="F:RNA polymerase II cis-regulatory region sequence-specific DNA binding"/>
    <property type="evidence" value="ECO:0007669"/>
    <property type="project" value="TreeGrafter"/>
</dbReference>
<dbReference type="PROSITE" id="PS50157">
    <property type="entry name" value="ZINC_FINGER_C2H2_2"/>
    <property type="match status" value="2"/>
</dbReference>
<evidence type="ECO:0000256" key="7">
    <source>
        <dbReference type="PROSITE-ProRule" id="PRU00042"/>
    </source>
</evidence>
<protein>
    <recommendedName>
        <fullName evidence="8">C2H2-type domain-containing protein</fullName>
    </recommendedName>
</protein>
<dbReference type="InterPro" id="IPR013087">
    <property type="entry name" value="Znf_C2H2_type"/>
</dbReference>
<evidence type="ECO:0000256" key="6">
    <source>
        <dbReference type="ARBA" id="ARBA00023242"/>
    </source>
</evidence>
<dbReference type="PANTHER" id="PTHR23226:SF416">
    <property type="entry name" value="FI01424P"/>
    <property type="match status" value="1"/>
</dbReference>
<dbReference type="GO" id="GO:0005634">
    <property type="term" value="C:nucleus"/>
    <property type="evidence" value="ECO:0007669"/>
    <property type="project" value="UniProtKB-SubCell"/>
</dbReference>
<evidence type="ECO:0000256" key="2">
    <source>
        <dbReference type="ARBA" id="ARBA00022723"/>
    </source>
</evidence>
<name>A0A0B7BKU2_9EUPU</name>
<sequence>DNIVYMCKKNGDLYTADVSDRLQNNIVNQIHDESSASESMFVSNVCDVRFTDSSSLQAHQRIHALERPYKCDMCGAGFAWKSSLVAHTKTHTGEK</sequence>
<dbReference type="GO" id="GO:0008270">
    <property type="term" value="F:zinc ion binding"/>
    <property type="evidence" value="ECO:0007669"/>
    <property type="project" value="UniProtKB-KW"/>
</dbReference>
<evidence type="ECO:0000259" key="8">
    <source>
        <dbReference type="PROSITE" id="PS50157"/>
    </source>
</evidence>
<dbReference type="SMART" id="SM00355">
    <property type="entry name" value="ZnF_C2H2"/>
    <property type="match status" value="2"/>
</dbReference>
<comment type="subcellular location">
    <subcellularLocation>
        <location evidence="1">Nucleus</location>
    </subcellularLocation>
</comment>
<evidence type="ECO:0000256" key="4">
    <source>
        <dbReference type="ARBA" id="ARBA00022771"/>
    </source>
</evidence>
<accession>A0A0B7BKU2</accession>
<dbReference type="GO" id="GO:0000981">
    <property type="term" value="F:DNA-binding transcription factor activity, RNA polymerase II-specific"/>
    <property type="evidence" value="ECO:0007669"/>
    <property type="project" value="TreeGrafter"/>
</dbReference>
<feature type="non-terminal residue" evidence="9">
    <location>
        <position position="95"/>
    </location>
</feature>
<dbReference type="FunFam" id="3.30.160.60:FF:002343">
    <property type="entry name" value="Zinc finger protein 33A"/>
    <property type="match status" value="1"/>
</dbReference>
<evidence type="ECO:0000256" key="1">
    <source>
        <dbReference type="ARBA" id="ARBA00004123"/>
    </source>
</evidence>
<organism evidence="9">
    <name type="scientific">Arion vulgaris</name>
    <dbReference type="NCBI Taxonomy" id="1028688"/>
    <lineage>
        <taxon>Eukaryota</taxon>
        <taxon>Metazoa</taxon>
        <taxon>Spiralia</taxon>
        <taxon>Lophotrochozoa</taxon>
        <taxon>Mollusca</taxon>
        <taxon>Gastropoda</taxon>
        <taxon>Heterobranchia</taxon>
        <taxon>Euthyneura</taxon>
        <taxon>Panpulmonata</taxon>
        <taxon>Eupulmonata</taxon>
        <taxon>Stylommatophora</taxon>
        <taxon>Helicina</taxon>
        <taxon>Arionoidea</taxon>
        <taxon>Arionidae</taxon>
        <taxon>Arion</taxon>
    </lineage>
</organism>
<feature type="non-terminal residue" evidence="9">
    <location>
        <position position="1"/>
    </location>
</feature>
<proteinExistence type="predicted"/>
<dbReference type="Pfam" id="PF00096">
    <property type="entry name" value="zf-C2H2"/>
    <property type="match status" value="2"/>
</dbReference>
<feature type="domain" description="C2H2-type" evidence="8">
    <location>
        <begin position="69"/>
        <end position="95"/>
    </location>
</feature>
<evidence type="ECO:0000256" key="5">
    <source>
        <dbReference type="ARBA" id="ARBA00022833"/>
    </source>
</evidence>
<reference evidence="9" key="1">
    <citation type="submission" date="2014-12" db="EMBL/GenBank/DDBJ databases">
        <title>Insight into the proteome of Arion vulgaris.</title>
        <authorList>
            <person name="Aradska J."/>
            <person name="Bulat T."/>
            <person name="Smidak R."/>
            <person name="Sarate P."/>
            <person name="Gangsoo J."/>
            <person name="Sialana F."/>
            <person name="Bilban M."/>
            <person name="Lubec G."/>
        </authorList>
    </citation>
    <scope>NUCLEOTIDE SEQUENCE</scope>
    <source>
        <tissue evidence="9">Skin</tissue>
    </source>
</reference>
<dbReference type="SUPFAM" id="SSF57667">
    <property type="entry name" value="beta-beta-alpha zinc fingers"/>
    <property type="match status" value="1"/>
</dbReference>
<dbReference type="EMBL" id="HACG01045915">
    <property type="protein sequence ID" value="CEK92780.1"/>
    <property type="molecule type" value="Transcribed_RNA"/>
</dbReference>
<keyword evidence="5" id="KW-0862">Zinc</keyword>
<gene>
    <name evidence="9" type="primary">ORF190028</name>
</gene>
<evidence type="ECO:0000256" key="3">
    <source>
        <dbReference type="ARBA" id="ARBA00022737"/>
    </source>
</evidence>
<keyword evidence="2" id="KW-0479">Metal-binding</keyword>